<reference evidence="1 2" key="1">
    <citation type="journal article" date="2024" name="Ann. Entomol. Soc. Am.">
        <title>Genomic analyses of the southern and eastern yellowjacket wasps (Hymenoptera: Vespidae) reveal evolutionary signatures of social life.</title>
        <authorList>
            <person name="Catto M.A."/>
            <person name="Caine P.B."/>
            <person name="Orr S.E."/>
            <person name="Hunt B.G."/>
            <person name="Goodisman M.A.D."/>
        </authorList>
    </citation>
    <scope>NUCLEOTIDE SEQUENCE [LARGE SCALE GENOMIC DNA]</scope>
    <source>
        <strain evidence="1">233</strain>
        <tissue evidence="1">Head and thorax</tissue>
    </source>
</reference>
<organism evidence="1 2">
    <name type="scientific">Vespula squamosa</name>
    <name type="common">Southern yellow jacket</name>
    <name type="synonym">Wasp</name>
    <dbReference type="NCBI Taxonomy" id="30214"/>
    <lineage>
        <taxon>Eukaryota</taxon>
        <taxon>Metazoa</taxon>
        <taxon>Ecdysozoa</taxon>
        <taxon>Arthropoda</taxon>
        <taxon>Hexapoda</taxon>
        <taxon>Insecta</taxon>
        <taxon>Pterygota</taxon>
        <taxon>Neoptera</taxon>
        <taxon>Endopterygota</taxon>
        <taxon>Hymenoptera</taxon>
        <taxon>Apocrita</taxon>
        <taxon>Aculeata</taxon>
        <taxon>Vespoidea</taxon>
        <taxon>Vespidae</taxon>
        <taxon>Vespinae</taxon>
        <taxon>Vespula</taxon>
    </lineage>
</organism>
<keyword evidence="2" id="KW-1185">Reference proteome</keyword>
<evidence type="ECO:0000313" key="1">
    <source>
        <dbReference type="EMBL" id="KAL2725448.1"/>
    </source>
</evidence>
<protein>
    <submittedName>
        <fullName evidence="1">Uncharacterized protein</fullName>
    </submittedName>
</protein>
<comment type="caution">
    <text evidence="1">The sequence shown here is derived from an EMBL/GenBank/DDBJ whole genome shotgun (WGS) entry which is preliminary data.</text>
</comment>
<accession>A0ABD2AXV3</accession>
<evidence type="ECO:0000313" key="2">
    <source>
        <dbReference type="Proteomes" id="UP001607302"/>
    </source>
</evidence>
<proteinExistence type="predicted"/>
<sequence>MTRAIVIVVRNSVQYKKTKERNIGYHDMQRKKDEKLIETDLYPRHSRYDVSSLDTVTRERS</sequence>
<dbReference type="EMBL" id="JAUDFV010000138">
    <property type="protein sequence ID" value="KAL2725448.1"/>
    <property type="molecule type" value="Genomic_DNA"/>
</dbReference>
<name>A0ABD2AXV3_VESSQ</name>
<gene>
    <name evidence="1" type="ORF">V1478_008121</name>
</gene>
<dbReference type="AlphaFoldDB" id="A0ABD2AXV3"/>
<dbReference type="Proteomes" id="UP001607302">
    <property type="component" value="Unassembled WGS sequence"/>
</dbReference>